<dbReference type="InterPro" id="IPR036188">
    <property type="entry name" value="FAD/NAD-bd_sf"/>
</dbReference>
<keyword evidence="6" id="KW-0175">Coiled coil</keyword>
<feature type="domain" description="FAD-binding" evidence="7">
    <location>
        <begin position="41"/>
        <end position="387"/>
    </location>
</feature>
<dbReference type="EMBL" id="CVQI01006224">
    <property type="protein sequence ID" value="CRK15717.1"/>
    <property type="molecule type" value="Genomic_DNA"/>
</dbReference>
<dbReference type="SUPFAM" id="SSF51905">
    <property type="entry name" value="FAD/NAD(P)-binding domain"/>
    <property type="match status" value="1"/>
</dbReference>
<evidence type="ECO:0000259" key="7">
    <source>
        <dbReference type="Pfam" id="PF01494"/>
    </source>
</evidence>
<dbReference type="GO" id="GO:0071949">
    <property type="term" value="F:FAD binding"/>
    <property type="evidence" value="ECO:0007669"/>
    <property type="project" value="InterPro"/>
</dbReference>
<evidence type="ECO:0000256" key="4">
    <source>
        <dbReference type="ARBA" id="ARBA00023002"/>
    </source>
</evidence>
<evidence type="ECO:0000256" key="5">
    <source>
        <dbReference type="ARBA" id="ARBA00023033"/>
    </source>
</evidence>
<dbReference type="Proteomes" id="UP000045706">
    <property type="component" value="Unassembled WGS sequence"/>
</dbReference>
<keyword evidence="4" id="KW-0560">Oxidoreductase</keyword>
<evidence type="ECO:0000256" key="1">
    <source>
        <dbReference type="ARBA" id="ARBA00007992"/>
    </source>
</evidence>
<gene>
    <name evidence="9" type="ORF">BN1708_015970</name>
    <name evidence="8" type="ORF">BN1723_010767</name>
</gene>
<evidence type="ECO:0000256" key="6">
    <source>
        <dbReference type="SAM" id="Coils"/>
    </source>
</evidence>
<dbReference type="Gene3D" id="3.50.50.60">
    <property type="entry name" value="FAD/NAD(P)-binding domain"/>
    <property type="match status" value="1"/>
</dbReference>
<evidence type="ECO:0000313" key="9">
    <source>
        <dbReference type="EMBL" id="CRK31555.1"/>
    </source>
</evidence>
<evidence type="ECO:0000256" key="2">
    <source>
        <dbReference type="ARBA" id="ARBA00022630"/>
    </source>
</evidence>
<dbReference type="InterPro" id="IPR002938">
    <property type="entry name" value="FAD-bd"/>
</dbReference>
<dbReference type="SUPFAM" id="SSF54373">
    <property type="entry name" value="FAD-linked reductases, C-terminal domain"/>
    <property type="match status" value="1"/>
</dbReference>
<evidence type="ECO:0000313" key="8">
    <source>
        <dbReference type="EMBL" id="CRK15717.1"/>
    </source>
</evidence>
<evidence type="ECO:0000256" key="3">
    <source>
        <dbReference type="ARBA" id="ARBA00022827"/>
    </source>
</evidence>
<keyword evidence="5" id="KW-0503">Monooxygenase</keyword>
<keyword evidence="10" id="KW-1185">Reference proteome</keyword>
<organism evidence="8 11">
    <name type="scientific">Verticillium longisporum</name>
    <name type="common">Verticillium dahliae var. longisporum</name>
    <dbReference type="NCBI Taxonomy" id="100787"/>
    <lineage>
        <taxon>Eukaryota</taxon>
        <taxon>Fungi</taxon>
        <taxon>Dikarya</taxon>
        <taxon>Ascomycota</taxon>
        <taxon>Pezizomycotina</taxon>
        <taxon>Sordariomycetes</taxon>
        <taxon>Hypocreomycetidae</taxon>
        <taxon>Glomerellales</taxon>
        <taxon>Plectosphaerellaceae</taxon>
        <taxon>Verticillium</taxon>
    </lineage>
</organism>
<dbReference type="Pfam" id="PF01494">
    <property type="entry name" value="FAD_binding_3"/>
    <property type="match status" value="1"/>
</dbReference>
<dbReference type="InterPro" id="IPR050493">
    <property type="entry name" value="FAD-dep_Monooxygenase_BioMet"/>
</dbReference>
<reference evidence="10 11" key="1">
    <citation type="submission" date="2015-05" db="EMBL/GenBank/DDBJ databases">
        <authorList>
            <person name="Fogelqvist Johan"/>
        </authorList>
    </citation>
    <scope>NUCLEOTIDE SEQUENCE [LARGE SCALE GENOMIC DNA]</scope>
    <source>
        <strain evidence="9">VL1</strain>
        <strain evidence="8">VL2</strain>
    </source>
</reference>
<dbReference type="PANTHER" id="PTHR13789:SF147">
    <property type="entry name" value="PUTATIVE (AFU_ORTHOLOGUE AFUA_2G01950)-RELATED"/>
    <property type="match status" value="1"/>
</dbReference>
<dbReference type="Proteomes" id="UP000044602">
    <property type="component" value="Unassembled WGS sequence"/>
</dbReference>
<protein>
    <recommendedName>
        <fullName evidence="7">FAD-binding domain-containing protein</fullName>
    </recommendedName>
</protein>
<dbReference type="AlphaFoldDB" id="A0A0G4L126"/>
<proteinExistence type="inferred from homology"/>
<dbReference type="PRINTS" id="PR00420">
    <property type="entry name" value="RNGMNOXGNASE"/>
</dbReference>
<comment type="similarity">
    <text evidence="1">Belongs to the paxM FAD-dependent monooxygenase family.</text>
</comment>
<name>A0A0G4L126_VERLO</name>
<dbReference type="EMBL" id="CVQH01021785">
    <property type="protein sequence ID" value="CRK31555.1"/>
    <property type="molecule type" value="Genomic_DNA"/>
</dbReference>
<sequence length="736" mass="82821">MAEVRPKSWLAVRLGSRSASRLQHPPLILHTFDIMAAKCQLDVIIVGAGIGGLGTALALREVGHKVTVLEQAADFVEIGAGVQVPPNASRELIRWGIGDQMDAVSSRPARINYRSWQTAEAQGFTDLSRHPEVYGAPYWQIYRPDYHSILVEAAAKAGAVIRKGQTVVDYKPEEATVVLESGETLRGDLIIAADGVKSLARKVMGLNIEPHETGDTCFRVVVPRERLTSDPELASLSTDPNFEQFLGPDHHIIGYNMQKEKTFNLLMVIPDDRKMKGYKAPATASEVREAYKGWSPMVQKLLSFLPEEVEKWRLTDLPTITDWVHPSGKMLLIGDASHATLPYLAQGAAMAIEDAVVLGSALSHVSAKEDIHRLLLFFYKTRVGRAHAIQRGSFTNRFFIHMREEEILKMRLGVFQAGDYPSSPNLMGNTVFQDWLYGYDAKADASLQWEKETSWMQNVAALPGFDFKKPRQIFHIPKQIQDGLGGWIEDTSDLQGCRERFVDFLTGVFAAAADFFSVRDDAAGHQVSIFEAAPSIAERARNTARLLRLLEGGDPEDIRDYTPCEIEAVMQFGVLRQSYLDQGSRQPDSKQSLLQANYGCQNSLELLYKSIETYNQVKIICQSQTRELFKAHRLGFERRTSFDTTTLEPMFQIRANSKLQEIELNESKRQLEESKRELERSKVKVTSLEGQIRRLNAKHDGVNRDRETLKRQLAVSDDRVEKLRKKVRGALDDHDL</sequence>
<feature type="coiled-coil region" evidence="6">
    <location>
        <begin position="657"/>
        <end position="726"/>
    </location>
</feature>
<keyword evidence="3" id="KW-0274">FAD</keyword>
<accession>A0A0G4L126</accession>
<keyword evidence="2" id="KW-0285">Flavoprotein</keyword>
<dbReference type="GO" id="GO:0004497">
    <property type="term" value="F:monooxygenase activity"/>
    <property type="evidence" value="ECO:0007669"/>
    <property type="project" value="UniProtKB-KW"/>
</dbReference>
<dbReference type="STRING" id="100787.A0A0G4L126"/>
<dbReference type="PANTHER" id="PTHR13789">
    <property type="entry name" value="MONOOXYGENASE"/>
    <property type="match status" value="1"/>
</dbReference>
<evidence type="ECO:0000313" key="10">
    <source>
        <dbReference type="Proteomes" id="UP000044602"/>
    </source>
</evidence>
<evidence type="ECO:0000313" key="11">
    <source>
        <dbReference type="Proteomes" id="UP000045706"/>
    </source>
</evidence>